<dbReference type="AlphaFoldDB" id="I0WRJ2"/>
<comment type="caution">
    <text evidence="3">The sequence shown here is derived from an EMBL/GenBank/DDBJ whole genome shotgun (WGS) entry which is preliminary data.</text>
</comment>
<dbReference type="PATRIC" id="fig|1165867.3.peg.3181"/>
<dbReference type="EMBL" id="AJJH01000093">
    <property type="protein sequence ID" value="EID79008.1"/>
    <property type="molecule type" value="Genomic_DNA"/>
</dbReference>
<dbReference type="Pfam" id="PF24883">
    <property type="entry name" value="NPHP3_N"/>
    <property type="match status" value="1"/>
</dbReference>
<dbReference type="InterPro" id="IPR056884">
    <property type="entry name" value="NPHP3-like_N"/>
</dbReference>
<reference evidence="3 4" key="1">
    <citation type="journal article" date="2012" name="J. Bacteriol.">
        <title>Draft genome sequence of the nitrophenol-degrading actinomycete Rhodococcus imtechensis RKJ300.</title>
        <authorList>
            <person name="Vikram S."/>
            <person name="Kumar S."/>
            <person name="Subramanian S."/>
            <person name="Raghava G.P."/>
        </authorList>
    </citation>
    <scope>NUCLEOTIDE SEQUENCE [LARGE SCALE GENOMIC DNA]</scope>
    <source>
        <strain evidence="3 4">RKJ300</strain>
    </source>
</reference>
<evidence type="ECO:0000313" key="4">
    <source>
        <dbReference type="Proteomes" id="UP000006447"/>
    </source>
</evidence>
<dbReference type="SUPFAM" id="SSF52540">
    <property type="entry name" value="P-loop containing nucleoside triphosphate hydrolases"/>
    <property type="match status" value="1"/>
</dbReference>
<organism evidence="3 4">
    <name type="scientific">Rhodococcus opacus RKJ300 = JCM 13270</name>
    <dbReference type="NCBI Taxonomy" id="1165867"/>
    <lineage>
        <taxon>Bacteria</taxon>
        <taxon>Bacillati</taxon>
        <taxon>Actinomycetota</taxon>
        <taxon>Actinomycetes</taxon>
        <taxon>Mycobacteriales</taxon>
        <taxon>Nocardiaceae</taxon>
        <taxon>Rhodococcus</taxon>
    </lineage>
</organism>
<evidence type="ECO:0000313" key="3">
    <source>
        <dbReference type="EMBL" id="EID79008.1"/>
    </source>
</evidence>
<dbReference type="Gene3D" id="3.40.50.1460">
    <property type="match status" value="1"/>
</dbReference>
<gene>
    <name evidence="3" type="ORF">W59_15616</name>
</gene>
<evidence type="ECO:0000256" key="1">
    <source>
        <dbReference type="ARBA" id="ARBA00022737"/>
    </source>
</evidence>
<sequence length="536" mass="56749">MIASQCPALGETYTLSFLPELAHELYDVLTDSRLGACSPALAQKDSSLLLDPTRAEVLYAIESAFIDSAQEGATLVIALIGHGLACEDDFYYLCADATGTGKSMTDVHLSQALKEGLRDHADLDGLIVLLDTCHAGVAAQQSARAWGDVGLGLKSRRYELLTSSANSNAYGGDFTRTMVRVLKTGVPAAGTTIDARYLREPLVKGCPAQQPQRVTIDGGGWAQAGDEGLWLAYNAAVHDPAADDAVRAVLNRVGELTSYLQNTSTLQALIEAGEQYQCVVLTGPRGRGKSTLAAALFRSSTTPSVREAAITAIAFCSRDTTSAALAAMLAAQLTDRLPGFAASARAYEASLDDVELQSLPALQRCVIGPLARLHLSTPVCLIIDAVDELPEATENVVRNAVISALTGSPSGAGSAHSVRFVLTARPAVIRPPGAHQVEAEPPGDDVIEAYLQARGIDPLHTALLVTKAHGSWLHAHLLAERATRPDFTQTDIPDNPDIALLYEAELLYAGADTRDNWQRELRPVLTILAASGLSAI</sequence>
<protein>
    <recommendedName>
        <fullName evidence="2">Nephrocystin 3-like N-terminal domain-containing protein</fullName>
    </recommendedName>
</protein>
<dbReference type="Gene3D" id="3.40.50.300">
    <property type="entry name" value="P-loop containing nucleotide triphosphate hydrolases"/>
    <property type="match status" value="1"/>
</dbReference>
<dbReference type="Proteomes" id="UP000006447">
    <property type="component" value="Unassembled WGS sequence"/>
</dbReference>
<accession>I0WRJ2</accession>
<name>I0WRJ2_RHOOP</name>
<dbReference type="InterPro" id="IPR027417">
    <property type="entry name" value="P-loop_NTPase"/>
</dbReference>
<keyword evidence="1" id="KW-0677">Repeat</keyword>
<feature type="domain" description="Nephrocystin 3-like N-terminal" evidence="2">
    <location>
        <begin position="262"/>
        <end position="425"/>
    </location>
</feature>
<evidence type="ECO:0000259" key="2">
    <source>
        <dbReference type="Pfam" id="PF24883"/>
    </source>
</evidence>
<proteinExistence type="predicted"/>